<dbReference type="InterPro" id="IPR050942">
    <property type="entry name" value="F-box_BR-signaling"/>
</dbReference>
<gene>
    <name evidence="2" type="ORF">G2W53_037010</name>
</gene>
<reference evidence="2" key="1">
    <citation type="submission" date="2020-09" db="EMBL/GenBank/DDBJ databases">
        <title>Genome-Enabled Discovery of Anthraquinone Biosynthesis in Senna tora.</title>
        <authorList>
            <person name="Kang S.-H."/>
            <person name="Pandey R.P."/>
            <person name="Lee C.-M."/>
            <person name="Sim J.-S."/>
            <person name="Jeong J.-T."/>
            <person name="Choi B.-S."/>
            <person name="Jung M."/>
            <person name="Ginzburg D."/>
            <person name="Zhao K."/>
            <person name="Won S.Y."/>
            <person name="Oh T.-J."/>
            <person name="Yu Y."/>
            <person name="Kim N.-H."/>
            <person name="Lee O.R."/>
            <person name="Lee T.-H."/>
            <person name="Bashyal P."/>
            <person name="Kim T.-S."/>
            <person name="Lee W.-H."/>
            <person name="Kawkins C."/>
            <person name="Kim C.-K."/>
            <person name="Kim J.S."/>
            <person name="Ahn B.O."/>
            <person name="Rhee S.Y."/>
            <person name="Sohng J.K."/>
        </authorList>
    </citation>
    <scope>NUCLEOTIDE SEQUENCE</scope>
    <source>
        <tissue evidence="2">Leaf</tissue>
    </source>
</reference>
<keyword evidence="3" id="KW-1185">Reference proteome</keyword>
<evidence type="ECO:0000259" key="1">
    <source>
        <dbReference type="Pfam" id="PF03478"/>
    </source>
</evidence>
<feature type="domain" description="KIB1-4 beta-propeller" evidence="1">
    <location>
        <begin position="24"/>
        <end position="311"/>
    </location>
</feature>
<dbReference type="InterPro" id="IPR005174">
    <property type="entry name" value="KIB1-4_b-propeller"/>
</dbReference>
<comment type="caution">
    <text evidence="2">The sequence shown here is derived from an EMBL/GenBank/DDBJ whole genome shotgun (WGS) entry which is preliminary data.</text>
</comment>
<dbReference type="Pfam" id="PF03478">
    <property type="entry name" value="Beta-prop_KIB1-4"/>
    <property type="match status" value="1"/>
</dbReference>
<protein>
    <submittedName>
        <fullName evidence="2">Putative F-box protein</fullName>
    </submittedName>
</protein>
<dbReference type="OrthoDB" id="642536at2759"/>
<dbReference type="PANTHER" id="PTHR44259:SF114">
    <property type="entry name" value="OS06G0707300 PROTEIN"/>
    <property type="match status" value="1"/>
</dbReference>
<dbReference type="Proteomes" id="UP000634136">
    <property type="component" value="Unassembled WGS sequence"/>
</dbReference>
<dbReference type="AlphaFoldDB" id="A0A834SV42"/>
<dbReference type="PANTHER" id="PTHR44259">
    <property type="entry name" value="OS07G0183000 PROTEIN-RELATED"/>
    <property type="match status" value="1"/>
</dbReference>
<dbReference type="EMBL" id="JAAIUW010000011">
    <property type="protein sequence ID" value="KAF7810267.1"/>
    <property type="molecule type" value="Genomic_DNA"/>
</dbReference>
<sequence length="335" mass="39217">MAIQPRDDRWEAILEELLYEIAQQTKDTLFRGSCYGWLITVGLDDSIRMLNPVTRAQIYLPPMSTLPTVISYQPESHDHEYKLRERNDQIYTFEKWYMQRAIFRKFVLSCPPDDENQDFMAVAIVIIESHLSLCYCRRGDKKWTQLTRLTNLYFEDVIFHEGKINVVDGNCFIYEFDMKTTLGGLSRRPSFDNNVRKNHADDHRYLVQSSDGLLLVVKHGKWVQGEEGDTENEKLRTYNFSVFKLNECQNKWSVMKSLNNYVLMLGYNSSICVMPHAIPRDKGNCIYYSDDWLELQYGQIEGVGYDNGVFDFEDGAVHPFFRDTDLICPAPIWLL</sequence>
<evidence type="ECO:0000313" key="3">
    <source>
        <dbReference type="Proteomes" id="UP000634136"/>
    </source>
</evidence>
<evidence type="ECO:0000313" key="2">
    <source>
        <dbReference type="EMBL" id="KAF7810267.1"/>
    </source>
</evidence>
<organism evidence="2 3">
    <name type="scientific">Senna tora</name>
    <dbReference type="NCBI Taxonomy" id="362788"/>
    <lineage>
        <taxon>Eukaryota</taxon>
        <taxon>Viridiplantae</taxon>
        <taxon>Streptophyta</taxon>
        <taxon>Embryophyta</taxon>
        <taxon>Tracheophyta</taxon>
        <taxon>Spermatophyta</taxon>
        <taxon>Magnoliopsida</taxon>
        <taxon>eudicotyledons</taxon>
        <taxon>Gunneridae</taxon>
        <taxon>Pentapetalae</taxon>
        <taxon>rosids</taxon>
        <taxon>fabids</taxon>
        <taxon>Fabales</taxon>
        <taxon>Fabaceae</taxon>
        <taxon>Caesalpinioideae</taxon>
        <taxon>Cassia clade</taxon>
        <taxon>Senna</taxon>
    </lineage>
</organism>
<name>A0A834SV42_9FABA</name>
<accession>A0A834SV42</accession>
<proteinExistence type="predicted"/>